<keyword evidence="1" id="KW-1133">Transmembrane helix</keyword>
<protein>
    <recommendedName>
        <fullName evidence="4">Fimbrial protein</fullName>
    </recommendedName>
</protein>
<dbReference type="KEGG" id="tso:IZ6_06430"/>
<dbReference type="Proteomes" id="UP000515317">
    <property type="component" value="Chromosome"/>
</dbReference>
<dbReference type="InterPro" id="IPR045519">
    <property type="entry name" value="DUF6476"/>
</dbReference>
<dbReference type="Pfam" id="PF20082">
    <property type="entry name" value="DUF6476"/>
    <property type="match status" value="1"/>
</dbReference>
<name>A0A6S6QTW2_9HYPH</name>
<reference evidence="2 3" key="1">
    <citation type="submission" date="2020-08" db="EMBL/GenBank/DDBJ databases">
        <title>Genome sequence of Rhizobiales bacterium strain IZ6.</title>
        <authorList>
            <person name="Nakai R."/>
            <person name="Naganuma T."/>
        </authorList>
    </citation>
    <scope>NUCLEOTIDE SEQUENCE [LARGE SCALE GENOMIC DNA]</scope>
    <source>
        <strain evidence="2 3">IZ6</strain>
    </source>
</reference>
<accession>A0A6S6QTW2</accession>
<keyword evidence="3" id="KW-1185">Reference proteome</keyword>
<organism evidence="2 3">
    <name type="scientific">Terrihabitans soli</name>
    <dbReference type="NCBI Taxonomy" id="708113"/>
    <lineage>
        <taxon>Bacteria</taxon>
        <taxon>Pseudomonadati</taxon>
        <taxon>Pseudomonadota</taxon>
        <taxon>Alphaproteobacteria</taxon>
        <taxon>Hyphomicrobiales</taxon>
        <taxon>Terrihabitans</taxon>
    </lineage>
</organism>
<keyword evidence="1" id="KW-0472">Membrane</keyword>
<gene>
    <name evidence="2" type="ORF">IZ6_06430</name>
</gene>
<proteinExistence type="predicted"/>
<evidence type="ECO:0008006" key="4">
    <source>
        <dbReference type="Google" id="ProtNLM"/>
    </source>
</evidence>
<keyword evidence="1" id="KW-0812">Transmembrane</keyword>
<evidence type="ECO:0000313" key="2">
    <source>
        <dbReference type="EMBL" id="BCJ89908.1"/>
    </source>
</evidence>
<feature type="transmembrane region" description="Helical" evidence="1">
    <location>
        <begin position="25"/>
        <end position="50"/>
    </location>
</feature>
<dbReference type="EMBL" id="AP023361">
    <property type="protein sequence ID" value="BCJ89908.1"/>
    <property type="molecule type" value="Genomic_DNA"/>
</dbReference>
<sequence length="120" mass="12870">MTNSVEDKDDELNPAQARIVRRMRLFVGISTATMALGFLLVMSVIVWRLVKHEPGAAVASGGELRAVLPIGKGQRITDTTSDGKSLFVTVESDNGIQSILVFDAGNLAYRGKIESLTPAP</sequence>
<evidence type="ECO:0000256" key="1">
    <source>
        <dbReference type="SAM" id="Phobius"/>
    </source>
</evidence>
<dbReference type="RefSeq" id="WP_222876579.1">
    <property type="nucleotide sequence ID" value="NZ_AP023361.1"/>
</dbReference>
<evidence type="ECO:0000313" key="3">
    <source>
        <dbReference type="Proteomes" id="UP000515317"/>
    </source>
</evidence>
<dbReference type="AlphaFoldDB" id="A0A6S6QTW2"/>